<evidence type="ECO:0000313" key="1">
    <source>
        <dbReference type="EMBL" id="XBH04989.1"/>
    </source>
</evidence>
<proteinExistence type="predicted"/>
<organism evidence="1">
    <name type="scientific">Singulisphaera sp. Ch08</name>
    <dbReference type="NCBI Taxonomy" id="3120278"/>
    <lineage>
        <taxon>Bacteria</taxon>
        <taxon>Pseudomonadati</taxon>
        <taxon>Planctomycetota</taxon>
        <taxon>Planctomycetia</taxon>
        <taxon>Isosphaerales</taxon>
        <taxon>Isosphaeraceae</taxon>
        <taxon>Singulisphaera</taxon>
    </lineage>
</organism>
<dbReference type="RefSeq" id="WP_406697796.1">
    <property type="nucleotide sequence ID" value="NZ_CP155447.1"/>
</dbReference>
<reference evidence="1" key="1">
    <citation type="submission" date="2024-05" db="EMBL/GenBank/DDBJ databases">
        <title>Planctomycetes of the genus Singulisphaera possess chitinolytic capabilities.</title>
        <authorList>
            <person name="Ivanova A."/>
        </authorList>
    </citation>
    <scope>NUCLEOTIDE SEQUENCE</scope>
    <source>
        <strain evidence="1">Ch08T</strain>
    </source>
</reference>
<protein>
    <submittedName>
        <fullName evidence="1">Uncharacterized protein</fullName>
    </submittedName>
</protein>
<gene>
    <name evidence="1" type="ORF">V5E97_02915</name>
</gene>
<accession>A0AAU7CIZ9</accession>
<dbReference type="AlphaFoldDB" id="A0AAU7CIZ9"/>
<dbReference type="EMBL" id="CP155447">
    <property type="protein sequence ID" value="XBH04989.1"/>
    <property type="molecule type" value="Genomic_DNA"/>
</dbReference>
<sequence length="160" mass="17396">MSAASLFGRVRGAVPRVVHNPAVRKKGSEFADEFFTEMCYDLQAEQMGIPTQTGQPTVGGTAYQAVKGLMVSPMMSGSAKSVVLPRTHADEQRRERYKKAVTQVVPGNAVVLTHLSNDQAFMEAFKVHRSPGGGTPALSTFIDGKLELMDIQTPEEAERE</sequence>
<name>A0AAU7CIZ9_9BACT</name>